<keyword evidence="6" id="KW-1185">Reference proteome</keyword>
<comment type="caution">
    <text evidence="5">The sequence shown here is derived from an EMBL/GenBank/DDBJ whole genome shotgun (WGS) entry which is preliminary data.</text>
</comment>
<keyword evidence="1" id="KW-0677">Repeat</keyword>
<evidence type="ECO:0000256" key="2">
    <source>
        <dbReference type="PROSITE-ProRule" id="PRU00339"/>
    </source>
</evidence>
<dbReference type="SUPFAM" id="SSF52540">
    <property type="entry name" value="P-loop containing nucleoside triphosphate hydrolases"/>
    <property type="match status" value="1"/>
</dbReference>
<dbReference type="Pfam" id="PF01048">
    <property type="entry name" value="PNP_UDP_1"/>
    <property type="match status" value="1"/>
</dbReference>
<dbReference type="EMBL" id="JAVHJM010000008">
    <property type="protein sequence ID" value="KAK6508671.1"/>
    <property type="molecule type" value="Genomic_DNA"/>
</dbReference>
<organism evidence="5 6">
    <name type="scientific">Arthrobotrys conoides</name>
    <dbReference type="NCBI Taxonomy" id="74498"/>
    <lineage>
        <taxon>Eukaryota</taxon>
        <taxon>Fungi</taxon>
        <taxon>Dikarya</taxon>
        <taxon>Ascomycota</taxon>
        <taxon>Pezizomycotina</taxon>
        <taxon>Orbiliomycetes</taxon>
        <taxon>Orbiliales</taxon>
        <taxon>Orbiliaceae</taxon>
        <taxon>Arthrobotrys</taxon>
    </lineage>
</organism>
<dbReference type="CDD" id="cd09008">
    <property type="entry name" value="MTAN"/>
    <property type="match status" value="1"/>
</dbReference>
<dbReference type="PROSITE" id="PS50005">
    <property type="entry name" value="TPR"/>
    <property type="match status" value="1"/>
</dbReference>
<dbReference type="Gene3D" id="3.40.50.300">
    <property type="entry name" value="P-loop containing nucleotide triphosphate hydrolases"/>
    <property type="match status" value="1"/>
</dbReference>
<evidence type="ECO:0000256" key="3">
    <source>
        <dbReference type="SAM" id="MobiDB-lite"/>
    </source>
</evidence>
<dbReference type="Pfam" id="PF24883">
    <property type="entry name" value="NPHP3_N"/>
    <property type="match status" value="1"/>
</dbReference>
<dbReference type="PANTHER" id="PTHR46082:SF11">
    <property type="entry name" value="AAA+ ATPASE DOMAIN-CONTAINING PROTEIN-RELATED"/>
    <property type="match status" value="1"/>
</dbReference>
<feature type="region of interest" description="Disordered" evidence="3">
    <location>
        <begin position="1453"/>
        <end position="1480"/>
    </location>
</feature>
<dbReference type="PANTHER" id="PTHR46082">
    <property type="entry name" value="ATP/GTP-BINDING PROTEIN-RELATED"/>
    <property type="match status" value="1"/>
</dbReference>
<dbReference type="Gene3D" id="1.25.40.10">
    <property type="entry name" value="Tetratricopeptide repeat domain"/>
    <property type="match status" value="2"/>
</dbReference>
<dbReference type="PROSITE" id="PS50837">
    <property type="entry name" value="NACHT"/>
    <property type="match status" value="1"/>
</dbReference>
<dbReference type="Pfam" id="PF13424">
    <property type="entry name" value="TPR_12"/>
    <property type="match status" value="2"/>
</dbReference>
<name>A0AAN8NS51_9PEZI</name>
<dbReference type="GO" id="GO:0003824">
    <property type="term" value="F:catalytic activity"/>
    <property type="evidence" value="ECO:0007669"/>
    <property type="project" value="InterPro"/>
</dbReference>
<dbReference type="Gene3D" id="3.40.50.1580">
    <property type="entry name" value="Nucleoside phosphorylase domain"/>
    <property type="match status" value="1"/>
</dbReference>
<feature type="compositionally biased region" description="Basic and acidic residues" evidence="3">
    <location>
        <begin position="1466"/>
        <end position="1480"/>
    </location>
</feature>
<evidence type="ECO:0000259" key="4">
    <source>
        <dbReference type="PROSITE" id="PS50837"/>
    </source>
</evidence>
<protein>
    <recommendedName>
        <fullName evidence="4">NACHT domain-containing protein</fullName>
    </recommendedName>
</protein>
<dbReference type="InterPro" id="IPR011990">
    <property type="entry name" value="TPR-like_helical_dom_sf"/>
</dbReference>
<dbReference type="Pfam" id="PF17107">
    <property type="entry name" value="SesA"/>
    <property type="match status" value="1"/>
</dbReference>
<dbReference type="InterPro" id="IPR053137">
    <property type="entry name" value="NLR-like"/>
</dbReference>
<dbReference type="SUPFAM" id="SSF53167">
    <property type="entry name" value="Purine and uridine phosphorylases"/>
    <property type="match status" value="1"/>
</dbReference>
<evidence type="ECO:0000313" key="6">
    <source>
        <dbReference type="Proteomes" id="UP001307849"/>
    </source>
</evidence>
<reference evidence="5 6" key="1">
    <citation type="submission" date="2019-10" db="EMBL/GenBank/DDBJ databases">
        <authorList>
            <person name="Palmer J.M."/>
        </authorList>
    </citation>
    <scope>NUCLEOTIDE SEQUENCE [LARGE SCALE GENOMIC DNA]</scope>
    <source>
        <strain evidence="5 6">TWF506</strain>
    </source>
</reference>
<keyword evidence="2" id="KW-0802">TPR repeat</keyword>
<feature type="repeat" description="TPR" evidence="2">
    <location>
        <begin position="1129"/>
        <end position="1162"/>
    </location>
</feature>
<accession>A0AAN8NS51</accession>
<dbReference type="InterPro" id="IPR054471">
    <property type="entry name" value="GPIID_WHD"/>
</dbReference>
<dbReference type="InterPro" id="IPR031352">
    <property type="entry name" value="SesA"/>
</dbReference>
<dbReference type="InterPro" id="IPR035994">
    <property type="entry name" value="Nucleoside_phosphorylase_sf"/>
</dbReference>
<dbReference type="SUPFAM" id="SSF48452">
    <property type="entry name" value="TPR-like"/>
    <property type="match status" value="1"/>
</dbReference>
<dbReference type="InterPro" id="IPR000845">
    <property type="entry name" value="Nucleoside_phosphorylase_d"/>
</dbReference>
<dbReference type="Pfam" id="PF22939">
    <property type="entry name" value="WHD_GPIID"/>
    <property type="match status" value="1"/>
</dbReference>
<dbReference type="InterPro" id="IPR056884">
    <property type="entry name" value="NPHP3-like_N"/>
</dbReference>
<evidence type="ECO:0000313" key="5">
    <source>
        <dbReference type="EMBL" id="KAK6508671.1"/>
    </source>
</evidence>
<dbReference type="GO" id="GO:0009116">
    <property type="term" value="P:nucleoside metabolic process"/>
    <property type="evidence" value="ECO:0007669"/>
    <property type="project" value="InterPro"/>
</dbReference>
<dbReference type="Proteomes" id="UP001307849">
    <property type="component" value="Unassembled WGS sequence"/>
</dbReference>
<proteinExistence type="predicted"/>
<feature type="domain" description="NACHT" evidence="4">
    <location>
        <begin position="539"/>
        <end position="680"/>
    </location>
</feature>
<sequence>MPLSRRKLSHEDYNIGWIAALPLELAAAEAMLDTVHKKLQLSHASDDGNTYILGSIHGHNIVMTCLPKGRIGTTPAAVAVTQMLATFSSIRFVLMVGIGGGAPTEKNDIRLGDIVVSTPSDKYGGVIQYDFGKTLPGGKFEQTGCLNKPPRVLLTAVASLQAKYSTIGQSQNSNHIPWLHTKYPKLCPSNYGINEPDHLYESQFKHVGGDTCNSCDKTKLLIRKERGPSEPQVHYGLIASGNQVMRDAIQRDKLALGLNILCFEMEAAGLMDQVPCLAIRGICDYSDSHKNKQWQAYAAATAAAYAKELLQEVSVRETSTSSRIRDIETLSVAIMTMIVAVSVTSLLEINSSIVAYVGNSITLDGLSGISNQLSLLVGCLEAITAGCENGSITQEEQKKLRIVISDCLREVTTLEKLVKNIFPTSEDSKLHRMKKWISRRRKTKTVASSLSNLERYKTTLTLYLQQDTGAQVKTLAKSENRRNETIGKMQRSQIRIRSSQLLKATKDFSGTPHVAGTCEWIWSHTVFQKWIQLSPSPERLLCIQGVSGCGKSVLARSIRERFEKSKEQSHVLFFSFSGTRNDRRSLDSLIRTLLFQLLGKVSDEKEDEVVQQLENKISLEVPDLFENLLEISGLLNTTVYCIIDGVDECVDECNDPDSRLLEYVSQMVELENFRIVLLGRERVLKTVSLPSLKIEMDFNLIQTDIKIFTNHELNASSDFEDEGQRERISEVLIKESGGMFLWVKLMIVGLRKYETKEDLDARLKNLPKGMEKLYREHFKKLWANLDNSQLALARKVLAVTIASARNMTLEELRYFIALDTKSDSPIKDRLLRKPEQRILEACGDLVSVTNGRVQLIHFSVQEFLTRPKGEWLCDDDQKIEATFRVDVENMHLSLASICIDYLSNGDYEYPVYEPGEASDRQSTSPFLEYSSQNAIFHSIRSGNSIRPELSAKFDIFVESQKFIAWVEYLSMLLVESSYSSAHILDDIEVLGLWLEESGANAGSYERRLKTAFERDLNRRIQDSEKTNIQIERLQLIYDHIWNSMQSEDKNSGDVNLEIAPRNNTTPAEASAAAVSQIMNLINRNGVASMSSKLDLFLKLRTHLSQVKVICDPLKLLFEAILGMAEKIPAPVLIVIGNFYYNLNKFDQAVQVFRIALSKEGHVNGLLKMRVLNYIGCALSALDRQKDSVAAYTEALKESEQYQETRGSQLLGNEHSRLLFLIMNNLGLSFFSLREDLRAEEMFRGAMEGRQKLLGHEHPHTVDSIFLLGDTLFWQEKYLEAEETYKRAARSGKKASDQVPLDGSRIDFTHNLGLVFLDEGQGLKAEEMFRIAVERRQKYLGHEDLGTLHSVYGLALGLSRQERYLEAEPLLRSTMESQKKLVGTADPRTLYSIHALGCALLGQERYSEAREMLEIIMGVEELEHVLELHPTLLKGIKDLSYELQLDESEEHLETISTCSRHSSKGKTSCESEHETSEDPSL</sequence>
<dbReference type="InterPro" id="IPR019734">
    <property type="entry name" value="TPR_rpt"/>
</dbReference>
<dbReference type="SMART" id="SM00028">
    <property type="entry name" value="TPR"/>
    <property type="match status" value="4"/>
</dbReference>
<dbReference type="InterPro" id="IPR027417">
    <property type="entry name" value="P-loop_NTPase"/>
</dbReference>
<gene>
    <name evidence="5" type="ORF">TWF506_010750</name>
</gene>
<feature type="compositionally biased region" description="Polar residues" evidence="3">
    <location>
        <begin position="1453"/>
        <end position="1465"/>
    </location>
</feature>
<evidence type="ECO:0000256" key="1">
    <source>
        <dbReference type="ARBA" id="ARBA00022737"/>
    </source>
</evidence>
<dbReference type="InterPro" id="IPR007111">
    <property type="entry name" value="NACHT_NTPase"/>
</dbReference>